<reference evidence="1" key="1">
    <citation type="submission" date="2021-06" db="EMBL/GenBank/DDBJ databases">
        <authorList>
            <person name="Kallberg Y."/>
            <person name="Tangrot J."/>
            <person name="Rosling A."/>
        </authorList>
    </citation>
    <scope>NUCLEOTIDE SEQUENCE</scope>
    <source>
        <strain evidence="1">28 12/20/2015</strain>
    </source>
</reference>
<keyword evidence="2" id="KW-1185">Reference proteome</keyword>
<dbReference type="EMBL" id="CAJVPW010004300">
    <property type="protein sequence ID" value="CAG8538308.1"/>
    <property type="molecule type" value="Genomic_DNA"/>
</dbReference>
<dbReference type="Proteomes" id="UP000789366">
    <property type="component" value="Unassembled WGS sequence"/>
</dbReference>
<protein>
    <submittedName>
        <fullName evidence="1">17085_t:CDS:1</fullName>
    </submittedName>
</protein>
<feature type="non-terminal residue" evidence="1">
    <location>
        <position position="1"/>
    </location>
</feature>
<evidence type="ECO:0000313" key="2">
    <source>
        <dbReference type="Proteomes" id="UP000789366"/>
    </source>
</evidence>
<name>A0ACA9LLP2_9GLOM</name>
<accession>A0ACA9LLP2</accession>
<comment type="caution">
    <text evidence="1">The sequence shown here is derived from an EMBL/GenBank/DDBJ whole genome shotgun (WGS) entry which is preliminary data.</text>
</comment>
<sequence length="81" mass="9529">GTTSNIANYLCEKNGITKQNYQDYLDVNKELFFKLPKQAQRLREMQHNNYQAKHDENIKAPISPLDVLLDIKTRWNSTFIT</sequence>
<proteinExistence type="predicted"/>
<gene>
    <name evidence="1" type="ORF">SPELUC_LOCUS4683</name>
</gene>
<organism evidence="1 2">
    <name type="scientific">Cetraspora pellucida</name>
    <dbReference type="NCBI Taxonomy" id="1433469"/>
    <lineage>
        <taxon>Eukaryota</taxon>
        <taxon>Fungi</taxon>
        <taxon>Fungi incertae sedis</taxon>
        <taxon>Mucoromycota</taxon>
        <taxon>Glomeromycotina</taxon>
        <taxon>Glomeromycetes</taxon>
        <taxon>Diversisporales</taxon>
        <taxon>Gigasporaceae</taxon>
        <taxon>Cetraspora</taxon>
    </lineage>
</organism>
<evidence type="ECO:0000313" key="1">
    <source>
        <dbReference type="EMBL" id="CAG8538308.1"/>
    </source>
</evidence>